<sequence>MSHAVLARATLLLAHQSPPRLAWPGGRGLDKLPRSFASSCATFSPPLHFSSCSVTAWKLSTFPWHRRARALSRGLLSSIPMLASLVRTNIPWQALCVTYLCALVHPSQSRTPRPPSSFLPGERHVALSWGAAPLLALQPLSLCLMTWWWSLCAEH</sequence>
<dbReference type="AlphaFoldDB" id="A0A1X6PC51"/>
<reference evidence="1 2" key="1">
    <citation type="submission" date="2017-03" db="EMBL/GenBank/DDBJ databases">
        <title>WGS assembly of Porphyra umbilicalis.</title>
        <authorList>
            <person name="Brawley S.H."/>
            <person name="Blouin N.A."/>
            <person name="Ficko-Blean E."/>
            <person name="Wheeler G.L."/>
            <person name="Lohr M."/>
            <person name="Goodson H.V."/>
            <person name="Jenkins J.W."/>
            <person name="Blaby-Haas C.E."/>
            <person name="Helliwell K.E."/>
            <person name="Chan C."/>
            <person name="Marriage T."/>
            <person name="Bhattacharya D."/>
            <person name="Klein A.S."/>
            <person name="Badis Y."/>
            <person name="Brodie J."/>
            <person name="Cao Y."/>
            <person name="Collen J."/>
            <person name="Dittami S.M."/>
            <person name="Gachon C.M."/>
            <person name="Green B.R."/>
            <person name="Karpowicz S."/>
            <person name="Kim J.W."/>
            <person name="Kudahl U."/>
            <person name="Lin S."/>
            <person name="Michel G."/>
            <person name="Mittag M."/>
            <person name="Olson B.J."/>
            <person name="Pangilinan J."/>
            <person name="Peng Y."/>
            <person name="Qiu H."/>
            <person name="Shu S."/>
            <person name="Singer J.T."/>
            <person name="Smith A.G."/>
            <person name="Sprecher B.N."/>
            <person name="Wagner V."/>
            <person name="Wang W."/>
            <person name="Wang Z.-Y."/>
            <person name="Yan J."/>
            <person name="Yarish C."/>
            <person name="Zoeuner-Riek S."/>
            <person name="Zhuang Y."/>
            <person name="Zou Y."/>
            <person name="Lindquist E.A."/>
            <person name="Grimwood J."/>
            <person name="Barry K."/>
            <person name="Rokhsar D.S."/>
            <person name="Schmutz J."/>
            <person name="Stiller J.W."/>
            <person name="Grossman A.R."/>
            <person name="Prochnik S.E."/>
        </authorList>
    </citation>
    <scope>NUCLEOTIDE SEQUENCE [LARGE SCALE GENOMIC DNA]</scope>
    <source>
        <strain evidence="1">4086291</strain>
    </source>
</reference>
<dbReference type="Proteomes" id="UP000218209">
    <property type="component" value="Unassembled WGS sequence"/>
</dbReference>
<organism evidence="1 2">
    <name type="scientific">Porphyra umbilicalis</name>
    <name type="common">Purple laver</name>
    <name type="synonym">Red alga</name>
    <dbReference type="NCBI Taxonomy" id="2786"/>
    <lineage>
        <taxon>Eukaryota</taxon>
        <taxon>Rhodophyta</taxon>
        <taxon>Bangiophyceae</taxon>
        <taxon>Bangiales</taxon>
        <taxon>Bangiaceae</taxon>
        <taxon>Porphyra</taxon>
    </lineage>
</organism>
<gene>
    <name evidence="1" type="ORF">BU14_0112s0019</name>
</gene>
<keyword evidence="2" id="KW-1185">Reference proteome</keyword>
<proteinExistence type="predicted"/>
<accession>A0A1X6PC51</accession>
<dbReference type="EMBL" id="KV918815">
    <property type="protein sequence ID" value="OSX78320.1"/>
    <property type="molecule type" value="Genomic_DNA"/>
</dbReference>
<evidence type="ECO:0000313" key="2">
    <source>
        <dbReference type="Proteomes" id="UP000218209"/>
    </source>
</evidence>
<evidence type="ECO:0000313" key="1">
    <source>
        <dbReference type="EMBL" id="OSX78320.1"/>
    </source>
</evidence>
<protein>
    <submittedName>
        <fullName evidence="1">Uncharacterized protein</fullName>
    </submittedName>
</protein>
<name>A0A1X6PC51_PORUM</name>